<reference evidence="10" key="1">
    <citation type="submission" date="2022-11" db="EMBL/GenBank/DDBJ databases">
        <title>Centuries of genome instability and evolution in soft-shell clam transmissible cancer (bioRxiv).</title>
        <authorList>
            <person name="Hart S.F.M."/>
            <person name="Yonemitsu M.A."/>
            <person name="Giersch R.M."/>
            <person name="Beal B.F."/>
            <person name="Arriagada G."/>
            <person name="Davis B.W."/>
            <person name="Ostrander E.A."/>
            <person name="Goff S.P."/>
            <person name="Metzger M.J."/>
        </authorList>
    </citation>
    <scope>NUCLEOTIDE SEQUENCE</scope>
    <source>
        <strain evidence="10">MELC-2E11</strain>
        <tissue evidence="10">Siphon/mantle</tissue>
    </source>
</reference>
<keyword evidence="6" id="KW-0804">Transcription</keyword>
<evidence type="ECO:0000256" key="7">
    <source>
        <dbReference type="ARBA" id="ARBA00023242"/>
    </source>
</evidence>
<feature type="non-terminal residue" evidence="10">
    <location>
        <position position="1"/>
    </location>
</feature>
<evidence type="ECO:0000256" key="2">
    <source>
        <dbReference type="ARBA" id="ARBA00022723"/>
    </source>
</evidence>
<dbReference type="InterPro" id="IPR036236">
    <property type="entry name" value="Znf_C2H2_sf"/>
</dbReference>
<evidence type="ECO:0000259" key="9">
    <source>
        <dbReference type="PROSITE" id="PS50157"/>
    </source>
</evidence>
<feature type="domain" description="C2H2-type" evidence="9">
    <location>
        <begin position="43"/>
        <end position="72"/>
    </location>
</feature>
<dbReference type="SUPFAM" id="SSF57667">
    <property type="entry name" value="beta-beta-alpha zinc fingers"/>
    <property type="match status" value="4"/>
</dbReference>
<keyword evidence="7" id="KW-0539">Nucleus</keyword>
<evidence type="ECO:0000313" key="11">
    <source>
        <dbReference type="Proteomes" id="UP001164746"/>
    </source>
</evidence>
<keyword evidence="11" id="KW-1185">Reference proteome</keyword>
<evidence type="ECO:0000256" key="1">
    <source>
        <dbReference type="ARBA" id="ARBA00004123"/>
    </source>
</evidence>
<gene>
    <name evidence="10" type="ORF">MAR_020846</name>
</gene>
<feature type="domain" description="C2H2-type" evidence="9">
    <location>
        <begin position="113"/>
        <end position="142"/>
    </location>
</feature>
<keyword evidence="4" id="KW-0862">Zinc</keyword>
<dbReference type="Gene3D" id="3.30.160.60">
    <property type="entry name" value="Classic Zinc Finger"/>
    <property type="match status" value="4"/>
</dbReference>
<proteinExistence type="predicted"/>
<dbReference type="PROSITE" id="PS00028">
    <property type="entry name" value="ZINC_FINGER_C2H2_1"/>
    <property type="match status" value="6"/>
</dbReference>
<evidence type="ECO:0000256" key="8">
    <source>
        <dbReference type="PROSITE-ProRule" id="PRU00042"/>
    </source>
</evidence>
<keyword evidence="3 8" id="KW-0863">Zinc-finger</keyword>
<organism evidence="10 11">
    <name type="scientific">Mya arenaria</name>
    <name type="common">Soft-shell clam</name>
    <dbReference type="NCBI Taxonomy" id="6604"/>
    <lineage>
        <taxon>Eukaryota</taxon>
        <taxon>Metazoa</taxon>
        <taxon>Spiralia</taxon>
        <taxon>Lophotrochozoa</taxon>
        <taxon>Mollusca</taxon>
        <taxon>Bivalvia</taxon>
        <taxon>Autobranchia</taxon>
        <taxon>Heteroconchia</taxon>
        <taxon>Euheterodonta</taxon>
        <taxon>Imparidentia</taxon>
        <taxon>Neoheterodontei</taxon>
        <taxon>Myida</taxon>
        <taxon>Myoidea</taxon>
        <taxon>Myidae</taxon>
        <taxon>Mya</taxon>
    </lineage>
</organism>
<keyword evidence="5" id="KW-0805">Transcription regulation</keyword>
<evidence type="ECO:0000256" key="4">
    <source>
        <dbReference type="ARBA" id="ARBA00022833"/>
    </source>
</evidence>
<feature type="domain" description="C2H2-type" evidence="9">
    <location>
        <begin position="195"/>
        <end position="222"/>
    </location>
</feature>
<comment type="subcellular location">
    <subcellularLocation>
        <location evidence="1">Nucleus</location>
    </subcellularLocation>
</comment>
<accession>A0ABY7E943</accession>
<dbReference type="Proteomes" id="UP001164746">
    <property type="component" value="Chromosome 5"/>
</dbReference>
<dbReference type="Pfam" id="PF00096">
    <property type="entry name" value="zf-C2H2"/>
    <property type="match status" value="4"/>
</dbReference>
<sequence>NKAWQEQLWKQTVANQMEVNTLNFGTEQELQEHLVKHEGKRPHQCDVKGCDKAFKTAYSLKRHQQGHQRVKYRRNVDTANLPLYECPECDETFNSISNLERHGQNEHPGIKLFKCSEEKCDQRFTFHYNKMRHILTHSENPARPHQCHRLKTSLQKHLKLHAGVRGFKCKLCDKQFSRREMMEAHVNKHAGIKQFVCGICKKRFSTQGNLTVHMNLHNGKKYLCVACGNIYNFKSNLNKHLKDCHPDQDVAMDYEPEDGTSNSS</sequence>
<dbReference type="PROSITE" id="PS50157">
    <property type="entry name" value="ZINC_FINGER_C2H2_2"/>
    <property type="match status" value="6"/>
</dbReference>
<keyword evidence="2" id="KW-0479">Metal-binding</keyword>
<dbReference type="SMART" id="SM00355">
    <property type="entry name" value="ZnF_C2H2"/>
    <property type="match status" value="6"/>
</dbReference>
<evidence type="ECO:0000256" key="6">
    <source>
        <dbReference type="ARBA" id="ARBA00023163"/>
    </source>
</evidence>
<dbReference type="PANTHER" id="PTHR46179:SF13">
    <property type="entry name" value="C2H2-TYPE DOMAIN-CONTAINING PROTEIN"/>
    <property type="match status" value="1"/>
</dbReference>
<feature type="domain" description="C2H2-type" evidence="9">
    <location>
        <begin position="222"/>
        <end position="250"/>
    </location>
</feature>
<dbReference type="PANTHER" id="PTHR46179">
    <property type="entry name" value="ZINC FINGER PROTEIN"/>
    <property type="match status" value="1"/>
</dbReference>
<dbReference type="InterPro" id="IPR013087">
    <property type="entry name" value="Znf_C2H2_type"/>
</dbReference>
<name>A0ABY7E943_MYAAR</name>
<feature type="domain" description="C2H2-type" evidence="9">
    <location>
        <begin position="167"/>
        <end position="194"/>
    </location>
</feature>
<evidence type="ECO:0000313" key="10">
    <source>
        <dbReference type="EMBL" id="WAR05477.1"/>
    </source>
</evidence>
<protein>
    <submittedName>
        <fullName evidence="10">ZN710-like protein</fullName>
    </submittedName>
</protein>
<evidence type="ECO:0000256" key="5">
    <source>
        <dbReference type="ARBA" id="ARBA00023015"/>
    </source>
</evidence>
<dbReference type="InterPro" id="IPR051061">
    <property type="entry name" value="Zinc_finger_trans_reg"/>
</dbReference>
<feature type="domain" description="C2H2-type" evidence="9">
    <location>
        <begin position="84"/>
        <end position="112"/>
    </location>
</feature>
<dbReference type="EMBL" id="CP111016">
    <property type="protein sequence ID" value="WAR05477.1"/>
    <property type="molecule type" value="Genomic_DNA"/>
</dbReference>
<evidence type="ECO:0000256" key="3">
    <source>
        <dbReference type="ARBA" id="ARBA00022771"/>
    </source>
</evidence>